<comment type="caution">
    <text evidence="2">The sequence shown here is derived from an EMBL/GenBank/DDBJ whole genome shotgun (WGS) entry which is preliminary data.</text>
</comment>
<dbReference type="RefSeq" id="WP_194260152.1">
    <property type="nucleotide sequence ID" value="NZ_JABCQG010000011.1"/>
</dbReference>
<name>A0ABR9Y6X8_9PROT</name>
<dbReference type="InterPro" id="IPR021109">
    <property type="entry name" value="Peptidase_aspartic_dom_sf"/>
</dbReference>
<sequence>GRTASIRGSQIAHVSSVKVPVPSPSSIPIIWEVFQVLTGPRTIHDCVLTSEVLPFLNPAGAPVIHVKINGKDVGAFFSTLTTLSSVWNAKGFNFFRDDFINTTSVTGYGTNYTTTIHSLQIGNSVVKNMSALLVDDQPPKTPDGLLLMLDLGWDILGQFYVLIDRHSQKMAFFTYDTAQDCPDIGTLLQNPGPFLPLNAIDDESSQKNQVSVLLDGYKVDMQVNTSANRSIIQQRIARKMGISRRILSQDDEIRVGAGEVLLGHRHHFKTLQLGTHTLHDITLDVVPDAEFNILGMDILKHFNILINSEVGRLWLEDYTPPPGQVQDKALPWSPTHDRLGHTHASEEKPPRSTPAKDQEAEPAALHPSENP</sequence>
<feature type="compositionally biased region" description="Basic and acidic residues" evidence="1">
    <location>
        <begin position="335"/>
        <end position="359"/>
    </location>
</feature>
<dbReference type="Proteomes" id="UP000623107">
    <property type="component" value="Unassembled WGS sequence"/>
</dbReference>
<dbReference type="SUPFAM" id="SSF50630">
    <property type="entry name" value="Acid proteases"/>
    <property type="match status" value="1"/>
</dbReference>
<evidence type="ECO:0000313" key="2">
    <source>
        <dbReference type="EMBL" id="MBF0859531.1"/>
    </source>
</evidence>
<evidence type="ECO:0000256" key="1">
    <source>
        <dbReference type="SAM" id="MobiDB-lite"/>
    </source>
</evidence>
<accession>A0ABR9Y6X8</accession>
<keyword evidence="3" id="KW-1185">Reference proteome</keyword>
<dbReference type="Pfam" id="PF13975">
    <property type="entry name" value="gag-asp_proteas"/>
    <property type="match status" value="1"/>
</dbReference>
<evidence type="ECO:0000313" key="3">
    <source>
        <dbReference type="Proteomes" id="UP000623107"/>
    </source>
</evidence>
<feature type="non-terminal residue" evidence="2">
    <location>
        <position position="1"/>
    </location>
</feature>
<dbReference type="EMBL" id="JABCQG010000011">
    <property type="protein sequence ID" value="MBF0859531.1"/>
    <property type="molecule type" value="Genomic_DNA"/>
</dbReference>
<protein>
    <submittedName>
        <fullName evidence="2">Retroviral-like aspartic protease family protein</fullName>
    </submittedName>
</protein>
<dbReference type="Gene3D" id="2.40.70.10">
    <property type="entry name" value="Acid Proteases"/>
    <property type="match status" value="2"/>
</dbReference>
<feature type="region of interest" description="Disordered" evidence="1">
    <location>
        <begin position="325"/>
        <end position="371"/>
    </location>
</feature>
<proteinExistence type="predicted"/>
<organism evidence="2 3">
    <name type="scientific">Gluconobacter vitians</name>
    <dbReference type="NCBI Taxonomy" id="2728102"/>
    <lineage>
        <taxon>Bacteria</taxon>
        <taxon>Pseudomonadati</taxon>
        <taxon>Pseudomonadota</taxon>
        <taxon>Alphaproteobacteria</taxon>
        <taxon>Acetobacterales</taxon>
        <taxon>Acetobacteraceae</taxon>
        <taxon>Gluconobacter</taxon>
    </lineage>
</organism>
<reference evidence="2" key="2">
    <citation type="submission" date="2020-11" db="EMBL/GenBank/DDBJ databases">
        <title>Description of novel Gluconobacter species.</title>
        <authorList>
            <person name="Cleenwerck I."/>
            <person name="Cnockaert M."/>
            <person name="Borremans W."/>
            <person name="Wieme A.D."/>
            <person name="De Vuyst L."/>
            <person name="Vandamme P."/>
        </authorList>
    </citation>
    <scope>NUCLEOTIDE SEQUENCE</scope>
    <source>
        <strain evidence="2">LMG 31484</strain>
    </source>
</reference>
<reference evidence="2" key="1">
    <citation type="submission" date="2020-04" db="EMBL/GenBank/DDBJ databases">
        <authorList>
            <person name="Sombolestani A."/>
        </authorList>
    </citation>
    <scope>NUCLEOTIDE SEQUENCE</scope>
    <source>
        <strain evidence="2">LMG 31484</strain>
    </source>
</reference>
<gene>
    <name evidence="2" type="ORF">HKD24_09910</name>
</gene>